<reference evidence="2 3" key="1">
    <citation type="submission" date="2017-11" db="EMBL/GenBank/DDBJ databases">
        <title>Draft Genome Sequence of Methylobacter psychrotolerans Sph1T, an Obligate Methanotroph from Low-Temperature Environments.</title>
        <authorList>
            <person name="Oshkin I.Y."/>
            <person name="Miroshnikov K."/>
            <person name="Belova S.E."/>
            <person name="Korzhenkov A."/>
            <person name="Toshchakov S.V."/>
            <person name="Dedysh S.N."/>
        </authorList>
    </citation>
    <scope>NUCLEOTIDE SEQUENCE [LARGE SCALE GENOMIC DNA]</scope>
    <source>
        <strain evidence="2 3">Sph1</strain>
    </source>
</reference>
<proteinExistence type="predicted"/>
<dbReference type="AlphaFoldDB" id="A0A2S5CNV0"/>
<evidence type="ECO:0000313" key="3">
    <source>
        <dbReference type="Proteomes" id="UP000237423"/>
    </source>
</evidence>
<feature type="transmembrane region" description="Helical" evidence="1">
    <location>
        <begin position="20"/>
        <end position="37"/>
    </location>
</feature>
<keyword evidence="1" id="KW-1133">Transmembrane helix</keyword>
<accession>A0A2S5CNV0</accession>
<organism evidence="2 3">
    <name type="scientific">Methylovulum psychrotolerans</name>
    <dbReference type="NCBI Taxonomy" id="1704499"/>
    <lineage>
        <taxon>Bacteria</taxon>
        <taxon>Pseudomonadati</taxon>
        <taxon>Pseudomonadota</taxon>
        <taxon>Gammaproteobacteria</taxon>
        <taxon>Methylococcales</taxon>
        <taxon>Methylococcaceae</taxon>
        <taxon>Methylovulum</taxon>
    </lineage>
</organism>
<dbReference type="Proteomes" id="UP000237423">
    <property type="component" value="Unassembled WGS sequence"/>
</dbReference>
<comment type="caution">
    <text evidence="2">The sequence shown here is derived from an EMBL/GenBank/DDBJ whole genome shotgun (WGS) entry which is preliminary data.</text>
</comment>
<evidence type="ECO:0000256" key="1">
    <source>
        <dbReference type="SAM" id="Phobius"/>
    </source>
</evidence>
<name>A0A2S5CNV0_9GAMM</name>
<dbReference type="EMBL" id="PGFZ01000003">
    <property type="protein sequence ID" value="POZ52491.1"/>
    <property type="molecule type" value="Genomic_DNA"/>
</dbReference>
<keyword evidence="1" id="KW-0812">Transmembrane</keyword>
<sequence length="110" mass="11996">MDMQSVTRKCRHKTGKFSTSSAIIVITFCYSYLKVWLGKQWGLKYTDSRLFFEPKAGVWGKRGLSAGQFGPAVQKQASGSVMFGAGAERVEFGSVIGLMASDFSKVGQLA</sequence>
<protein>
    <submittedName>
        <fullName evidence="2">Uncharacterized protein</fullName>
    </submittedName>
</protein>
<keyword evidence="1" id="KW-0472">Membrane</keyword>
<evidence type="ECO:0000313" key="2">
    <source>
        <dbReference type="EMBL" id="POZ52491.1"/>
    </source>
</evidence>
<gene>
    <name evidence="2" type="ORF">AADEFJLK_01973</name>
</gene>